<name>A0A9W8JVT3_9AGAR</name>
<protein>
    <recommendedName>
        <fullName evidence="3">F-box domain-containing protein</fullName>
    </recommendedName>
</protein>
<dbReference type="InterPro" id="IPR032675">
    <property type="entry name" value="LRR_dom_sf"/>
</dbReference>
<evidence type="ECO:0000313" key="1">
    <source>
        <dbReference type="EMBL" id="KAJ3504561.1"/>
    </source>
</evidence>
<organism evidence="1 2">
    <name type="scientific">Agrocybe chaxingu</name>
    <dbReference type="NCBI Taxonomy" id="84603"/>
    <lineage>
        <taxon>Eukaryota</taxon>
        <taxon>Fungi</taxon>
        <taxon>Dikarya</taxon>
        <taxon>Basidiomycota</taxon>
        <taxon>Agaricomycotina</taxon>
        <taxon>Agaricomycetes</taxon>
        <taxon>Agaricomycetidae</taxon>
        <taxon>Agaricales</taxon>
        <taxon>Agaricineae</taxon>
        <taxon>Strophariaceae</taxon>
        <taxon>Agrocybe</taxon>
    </lineage>
</organism>
<dbReference type="SUPFAM" id="SSF52047">
    <property type="entry name" value="RNI-like"/>
    <property type="match status" value="1"/>
</dbReference>
<evidence type="ECO:0000313" key="2">
    <source>
        <dbReference type="Proteomes" id="UP001148786"/>
    </source>
</evidence>
<sequence length="540" mass="60703">MPVRIDAFDHLGLASIPAPFDAFDLAQGTNSRLSNDDAKIVQSRLRQRQDELHLILALLAQARGTRKHLKPILEEKQAQLEDQIRRFKIALAPWKSLPPEIIQDVFLLLRDGSITFPPMVNRAPLLLCRICSPWRSLALETPGLWSSASLFLDTTAESVKISRNVFALYAFLDRANSKNVPLHLELREQTSSKGRGSFPHYAAGSYDPKSNLITNSVVPFTRNLQSLSLTVSPENFTTFVRLPSGTLDSLLTLHLEASMPGPARASDGLRKSFTPFGLSPRLKTLILDFSPLMMVDPQFVNFPWHCIQYLRCQHHVSLDTFLEIMESCTSAEELQFLIAGRKGAAMTPSRTELPELRQLNLTFAPDSICDPVFLPYTLPNLNSLTIKGDADVFFSSKRPWADMLESMRCDIRHLELDSIDPELVRMDDIITHTPSLETLVVPRNTTLSHECLRGILSGQRAESLERLRITSHQPLAPVLELLEYEAARRKRSCLPSASRLRCLEVDCDRRDFVVNAFRLDRVRAATGIVVECINSSSVEV</sequence>
<dbReference type="Proteomes" id="UP001148786">
    <property type="component" value="Unassembled WGS sequence"/>
</dbReference>
<comment type="caution">
    <text evidence="1">The sequence shown here is derived from an EMBL/GenBank/DDBJ whole genome shotgun (WGS) entry which is preliminary data.</text>
</comment>
<evidence type="ECO:0008006" key="3">
    <source>
        <dbReference type="Google" id="ProtNLM"/>
    </source>
</evidence>
<dbReference type="AlphaFoldDB" id="A0A9W8JVT3"/>
<gene>
    <name evidence="1" type="ORF">NLJ89_g7872</name>
</gene>
<dbReference type="Gene3D" id="3.80.10.10">
    <property type="entry name" value="Ribonuclease Inhibitor"/>
    <property type="match status" value="1"/>
</dbReference>
<keyword evidence="2" id="KW-1185">Reference proteome</keyword>
<accession>A0A9W8JVT3</accession>
<dbReference type="OrthoDB" id="3042049at2759"/>
<dbReference type="EMBL" id="JANKHO010000993">
    <property type="protein sequence ID" value="KAJ3504561.1"/>
    <property type="molecule type" value="Genomic_DNA"/>
</dbReference>
<reference evidence="1" key="1">
    <citation type="submission" date="2022-07" db="EMBL/GenBank/DDBJ databases">
        <title>Genome Sequence of Agrocybe chaxingu.</title>
        <authorList>
            <person name="Buettner E."/>
        </authorList>
    </citation>
    <scope>NUCLEOTIDE SEQUENCE</scope>
    <source>
        <strain evidence="1">MP-N11</strain>
    </source>
</reference>
<proteinExistence type="predicted"/>